<keyword evidence="1" id="KW-1133">Transmembrane helix</keyword>
<feature type="transmembrane region" description="Helical" evidence="1">
    <location>
        <begin position="34"/>
        <end position="55"/>
    </location>
</feature>
<evidence type="ECO:0000313" key="2">
    <source>
        <dbReference type="EMBL" id="PAR17959.1"/>
    </source>
</evidence>
<proteinExistence type="predicted"/>
<protein>
    <recommendedName>
        <fullName evidence="4">DUF4401 domain-containing protein</fullName>
    </recommendedName>
</protein>
<dbReference type="Proteomes" id="UP000216173">
    <property type="component" value="Unassembled WGS sequence"/>
</dbReference>
<sequence length="111" mass="12441">MAFTESDKEILEILKGQKGKQSELIDPDELLRRFFLKVFFFMSLLGLLAVVVMDFTGVEDVGIVADISAMFFALFFGCLTLYINSKSENFSVLTALFTIASLLLGYYLGSR</sequence>
<gene>
    <name evidence="2" type="ORF">CGU03_18055</name>
</gene>
<evidence type="ECO:0000256" key="1">
    <source>
        <dbReference type="SAM" id="Phobius"/>
    </source>
</evidence>
<dbReference type="EMBL" id="NMSH01000089">
    <property type="protein sequence ID" value="PAR17959.1"/>
    <property type="molecule type" value="Genomic_DNA"/>
</dbReference>
<reference evidence="3" key="1">
    <citation type="submission" date="2017-07" db="EMBL/GenBank/DDBJ databases">
        <authorList>
            <person name="Boucher Y."/>
            <person name="Orata F.D."/>
        </authorList>
    </citation>
    <scope>NUCLEOTIDE SEQUENCE [LARGE SCALE GENOMIC DNA]</scope>
    <source>
        <strain evidence="3">OYP9E10</strain>
    </source>
</reference>
<evidence type="ECO:0000313" key="3">
    <source>
        <dbReference type="Proteomes" id="UP000216173"/>
    </source>
</evidence>
<organism evidence="2 3">
    <name type="scientific">Vibrio metoecus</name>
    <dbReference type="NCBI Taxonomy" id="1481663"/>
    <lineage>
        <taxon>Bacteria</taxon>
        <taxon>Pseudomonadati</taxon>
        <taxon>Pseudomonadota</taxon>
        <taxon>Gammaproteobacteria</taxon>
        <taxon>Vibrionales</taxon>
        <taxon>Vibrionaceae</taxon>
        <taxon>Vibrio</taxon>
    </lineage>
</organism>
<dbReference type="AlphaFoldDB" id="A0A271VJA1"/>
<keyword evidence="1" id="KW-0812">Transmembrane</keyword>
<comment type="caution">
    <text evidence="2">The sequence shown here is derived from an EMBL/GenBank/DDBJ whole genome shotgun (WGS) entry which is preliminary data.</text>
</comment>
<name>A0A271VJA1_VIBMT</name>
<dbReference type="RefSeq" id="WP_055045041.1">
    <property type="nucleotide sequence ID" value="NZ_LBGR01000034.1"/>
</dbReference>
<feature type="transmembrane region" description="Helical" evidence="1">
    <location>
        <begin position="61"/>
        <end position="83"/>
    </location>
</feature>
<feature type="transmembrane region" description="Helical" evidence="1">
    <location>
        <begin position="90"/>
        <end position="109"/>
    </location>
</feature>
<evidence type="ECO:0008006" key="4">
    <source>
        <dbReference type="Google" id="ProtNLM"/>
    </source>
</evidence>
<accession>A0A271VJA1</accession>
<keyword evidence="1" id="KW-0472">Membrane</keyword>